<dbReference type="EMBL" id="QUOU01000001">
    <property type="protein sequence ID" value="REL28473.1"/>
    <property type="molecule type" value="Genomic_DNA"/>
</dbReference>
<accession>A0A3E0TVT8</accession>
<reference evidence="1 2" key="1">
    <citation type="submission" date="2018-08" db="EMBL/GenBank/DDBJ databases">
        <title>Thalassotalea euphylliae genome.</title>
        <authorList>
            <person name="Summers S."/>
            <person name="Rice S.A."/>
            <person name="Freckelton M.L."/>
            <person name="Nedved B.T."/>
            <person name="Hadfield M.G."/>
        </authorList>
    </citation>
    <scope>NUCLEOTIDE SEQUENCE [LARGE SCALE GENOMIC DNA]</scope>
    <source>
        <strain evidence="1 2">H1</strain>
    </source>
</reference>
<protein>
    <submittedName>
        <fullName evidence="1">Uncharacterized protein</fullName>
    </submittedName>
</protein>
<organism evidence="1 2">
    <name type="scientific">Thalassotalea euphylliae</name>
    <dbReference type="NCBI Taxonomy" id="1655234"/>
    <lineage>
        <taxon>Bacteria</taxon>
        <taxon>Pseudomonadati</taxon>
        <taxon>Pseudomonadota</taxon>
        <taxon>Gammaproteobacteria</taxon>
        <taxon>Alteromonadales</taxon>
        <taxon>Colwelliaceae</taxon>
        <taxon>Thalassotalea</taxon>
    </lineage>
</organism>
<name>A0A3E0TVT8_9GAMM</name>
<sequence length="129" mass="15291">MVYLLLIKFALFLLLCAWLTRRNKLTIKSWSDEQLISSLPHYLQLKRQTGDHSLTAKFFDIDNRITQIKAETSARFERIPVTVSRMNKTNQQALVRKIKYKRQQAQLKGNSFAHQLLEKQLEKIAVYRR</sequence>
<dbReference type="AlphaFoldDB" id="A0A3E0TVT8"/>
<dbReference type="OrthoDB" id="9941247at2"/>
<comment type="caution">
    <text evidence="1">The sequence shown here is derived from an EMBL/GenBank/DDBJ whole genome shotgun (WGS) entry which is preliminary data.</text>
</comment>
<evidence type="ECO:0000313" key="2">
    <source>
        <dbReference type="Proteomes" id="UP000256478"/>
    </source>
</evidence>
<evidence type="ECO:0000313" key="1">
    <source>
        <dbReference type="EMBL" id="REL28473.1"/>
    </source>
</evidence>
<proteinExistence type="predicted"/>
<dbReference type="Proteomes" id="UP000256478">
    <property type="component" value="Unassembled WGS sequence"/>
</dbReference>
<dbReference type="RefSeq" id="WP_116009507.1">
    <property type="nucleotide sequence ID" value="NZ_QUOU01000001.1"/>
</dbReference>
<gene>
    <name evidence="1" type="ORF">DXX93_19135</name>
</gene>